<reference evidence="1" key="1">
    <citation type="submission" date="2021-06" db="EMBL/GenBank/DDBJ databases">
        <authorList>
            <person name="Kallberg Y."/>
            <person name="Tangrot J."/>
            <person name="Rosling A."/>
        </authorList>
    </citation>
    <scope>NUCLEOTIDE SEQUENCE</scope>
    <source>
        <strain evidence="1">MA461A</strain>
    </source>
</reference>
<keyword evidence="2" id="KW-1185">Reference proteome</keyword>
<dbReference type="Proteomes" id="UP000789920">
    <property type="component" value="Unassembled WGS sequence"/>
</dbReference>
<protein>
    <submittedName>
        <fullName evidence="1">7510_t:CDS:1</fullName>
    </submittedName>
</protein>
<organism evidence="1 2">
    <name type="scientific">Racocetra persica</name>
    <dbReference type="NCBI Taxonomy" id="160502"/>
    <lineage>
        <taxon>Eukaryota</taxon>
        <taxon>Fungi</taxon>
        <taxon>Fungi incertae sedis</taxon>
        <taxon>Mucoromycota</taxon>
        <taxon>Glomeromycotina</taxon>
        <taxon>Glomeromycetes</taxon>
        <taxon>Diversisporales</taxon>
        <taxon>Gigasporaceae</taxon>
        <taxon>Racocetra</taxon>
    </lineage>
</organism>
<comment type="caution">
    <text evidence="1">The sequence shown here is derived from an EMBL/GenBank/DDBJ whole genome shotgun (WGS) entry which is preliminary data.</text>
</comment>
<feature type="non-terminal residue" evidence="1">
    <location>
        <position position="357"/>
    </location>
</feature>
<evidence type="ECO:0000313" key="1">
    <source>
        <dbReference type="EMBL" id="CAG8749106.1"/>
    </source>
</evidence>
<accession>A0ACA9QFL0</accession>
<sequence length="357" mass="40942">MSLPINQQNQLIKKYYYLLVEEFIQESLHKKDISIVFKNHLGSKGNSRVLGRTERKGGGSKSNTEWQTINGVKVPGSEKTTTTYFPYKYTISFLNNYQDEDQLRGAVVHEFAHHYLYSTIGDHKHNDNFYSTMERLSPRVDKSHDRDQYENSNHTNGKENICPECSRVSPHHAPQCSRNQNQPQQKPTLDPQQAAEFNRLKALLQSAPDLATLEASYQNVKSKPLYQVNHDNRREFDNLYQERKQLFQVLNRQRSLHDSNQEGGLGKERVLKPMKPNSANRPFARVRLKNKKVITVYIPGEKHNLQEYSSVLVCGGGAQDLPGVQYHIVRGCGDAEGVKERKQGRSLYGAKKAKETK</sequence>
<proteinExistence type="predicted"/>
<name>A0ACA9QFL0_9GLOM</name>
<gene>
    <name evidence="1" type="ORF">RPERSI_LOCUS13985</name>
</gene>
<dbReference type="EMBL" id="CAJVQC010031669">
    <property type="protein sequence ID" value="CAG8749106.1"/>
    <property type="molecule type" value="Genomic_DNA"/>
</dbReference>
<evidence type="ECO:0000313" key="2">
    <source>
        <dbReference type="Proteomes" id="UP000789920"/>
    </source>
</evidence>